<dbReference type="GO" id="GO:0005886">
    <property type="term" value="C:plasma membrane"/>
    <property type="evidence" value="ECO:0007669"/>
    <property type="project" value="UniProtKB-SubCell"/>
</dbReference>
<comment type="subcellular location">
    <subcellularLocation>
        <location evidence="1">Cell inner membrane</location>
        <topology evidence="1">Multi-pass membrane protein</topology>
    </subcellularLocation>
</comment>
<dbReference type="PANTHER" id="PTHR43702">
    <property type="entry name" value="L-FUCOSE-PROTON SYMPORTER"/>
    <property type="match status" value="1"/>
</dbReference>
<feature type="transmembrane region" description="Helical" evidence="6">
    <location>
        <begin position="38"/>
        <end position="65"/>
    </location>
</feature>
<dbReference type="EMBL" id="AUXZ01000141">
    <property type="protein sequence ID" value="KZN44557.1"/>
    <property type="molecule type" value="Genomic_DNA"/>
</dbReference>
<evidence type="ECO:0000256" key="2">
    <source>
        <dbReference type="ARBA" id="ARBA00022475"/>
    </source>
</evidence>
<feature type="transmembrane region" description="Helical" evidence="6">
    <location>
        <begin position="7"/>
        <end position="26"/>
    </location>
</feature>
<feature type="transmembrane region" description="Helical" evidence="6">
    <location>
        <begin position="223"/>
        <end position="242"/>
    </location>
</feature>
<evidence type="ECO:0000256" key="3">
    <source>
        <dbReference type="ARBA" id="ARBA00022692"/>
    </source>
</evidence>
<feature type="transmembrane region" description="Helical" evidence="6">
    <location>
        <begin position="347"/>
        <end position="369"/>
    </location>
</feature>
<feature type="transmembrane region" description="Helical" evidence="6">
    <location>
        <begin position="173"/>
        <end position="194"/>
    </location>
</feature>
<evidence type="ECO:0000256" key="6">
    <source>
        <dbReference type="SAM" id="Phobius"/>
    </source>
</evidence>
<dbReference type="InterPro" id="IPR011701">
    <property type="entry name" value="MFS"/>
</dbReference>
<proteinExistence type="predicted"/>
<dbReference type="SUPFAM" id="SSF103473">
    <property type="entry name" value="MFS general substrate transporter"/>
    <property type="match status" value="1"/>
</dbReference>
<dbReference type="OrthoDB" id="9795150at2"/>
<protein>
    <recommendedName>
        <fullName evidence="7">Major facilitator superfamily (MFS) profile domain-containing protein</fullName>
    </recommendedName>
</protein>
<feature type="domain" description="Major facilitator superfamily (MFS) profile" evidence="7">
    <location>
        <begin position="7"/>
        <end position="397"/>
    </location>
</feature>
<name>A0A166ZQK9_9GAMM</name>
<evidence type="ECO:0000256" key="4">
    <source>
        <dbReference type="ARBA" id="ARBA00022989"/>
    </source>
</evidence>
<keyword evidence="4 6" id="KW-1133">Transmembrane helix</keyword>
<comment type="caution">
    <text evidence="8">The sequence shown here is derived from an EMBL/GenBank/DDBJ whole genome shotgun (WGS) entry which is preliminary data.</text>
</comment>
<dbReference type="InterPro" id="IPR036259">
    <property type="entry name" value="MFS_trans_sf"/>
</dbReference>
<dbReference type="PROSITE" id="PS50850">
    <property type="entry name" value="MFS"/>
    <property type="match status" value="1"/>
</dbReference>
<dbReference type="PANTHER" id="PTHR43702:SF12">
    <property type="entry name" value="N-ACETYL GLUCOSAMINE TRANSPORTER NAGP"/>
    <property type="match status" value="1"/>
</dbReference>
<dbReference type="Proteomes" id="UP000076503">
    <property type="component" value="Unassembled WGS sequence"/>
</dbReference>
<keyword evidence="2" id="KW-1003">Cell membrane</keyword>
<feature type="transmembrane region" description="Helical" evidence="6">
    <location>
        <begin position="375"/>
        <end position="394"/>
    </location>
</feature>
<evidence type="ECO:0000256" key="1">
    <source>
        <dbReference type="ARBA" id="ARBA00004429"/>
    </source>
</evidence>
<dbReference type="GO" id="GO:0022857">
    <property type="term" value="F:transmembrane transporter activity"/>
    <property type="evidence" value="ECO:0007669"/>
    <property type="project" value="InterPro"/>
</dbReference>
<evidence type="ECO:0000313" key="8">
    <source>
        <dbReference type="EMBL" id="KZN44557.1"/>
    </source>
</evidence>
<keyword evidence="5 6" id="KW-0472">Membrane</keyword>
<dbReference type="AlphaFoldDB" id="A0A166ZQK9"/>
<evidence type="ECO:0000313" key="9">
    <source>
        <dbReference type="Proteomes" id="UP000076503"/>
    </source>
</evidence>
<dbReference type="RefSeq" id="WP_063364391.1">
    <property type="nucleotide sequence ID" value="NZ_AUXZ01000141.1"/>
</dbReference>
<accession>A0A166ZQK9</accession>
<gene>
    <name evidence="8" type="ORF">N476_06040</name>
</gene>
<dbReference type="InterPro" id="IPR020846">
    <property type="entry name" value="MFS_dom"/>
</dbReference>
<feature type="transmembrane region" description="Helical" evidence="6">
    <location>
        <begin position="314"/>
        <end position="335"/>
    </location>
</feature>
<organism evidence="8 9">
    <name type="scientific">Pseudoalteromonas luteoviolacea H33</name>
    <dbReference type="NCBI Taxonomy" id="1365251"/>
    <lineage>
        <taxon>Bacteria</taxon>
        <taxon>Pseudomonadati</taxon>
        <taxon>Pseudomonadota</taxon>
        <taxon>Gammaproteobacteria</taxon>
        <taxon>Alteromonadales</taxon>
        <taxon>Pseudoalteromonadaceae</taxon>
        <taxon>Pseudoalteromonas</taxon>
    </lineage>
</organism>
<feature type="transmembrane region" description="Helical" evidence="6">
    <location>
        <begin position="72"/>
        <end position="90"/>
    </location>
</feature>
<dbReference type="Pfam" id="PF07690">
    <property type="entry name" value="MFS_1"/>
    <property type="match status" value="1"/>
</dbReference>
<evidence type="ECO:0000256" key="5">
    <source>
        <dbReference type="ARBA" id="ARBA00023136"/>
    </source>
</evidence>
<sequence length="417" mass="44525">MNKNLPAVFVILATFFTISFITNILGPIFPELIKSFDIGIALAGFFPFAFFAAYGVMSIPAGLLAQRLSEKFVMTLAFALAATGSLLFALLPSFVFAMVALFLIGSAMAFLQVAINPLLRKAGGSEHFAVLSIVAQLLFGAGATLSPIVYVNLADMSQQSGNVLNTLVPAQMSWLSMYWLFAAVCIVMMIWGAVTRFEGGNDEQEKSQAYTLKESLALFKNKVVIKFFFAIAAYVALEQGIANTTSLFLEQVHGLDAKQVGAGIVSEFWLMLTVGCAAGLILMKLFDVRKVLAWFCIGAGISLVAAIFGSVEIALLAFPVAGFFLSIMWSAIFSLALNSFSHGHGAIAGILCTGIVGGAVISPLIGALAQVSGSLQLSLLLLFVPLGYMLHVAYTSKPIVNNHTIKLFAKRSPEQEA</sequence>
<dbReference type="Gene3D" id="1.20.1250.20">
    <property type="entry name" value="MFS general substrate transporter like domains"/>
    <property type="match status" value="2"/>
</dbReference>
<feature type="transmembrane region" description="Helical" evidence="6">
    <location>
        <begin position="96"/>
        <end position="116"/>
    </location>
</feature>
<feature type="transmembrane region" description="Helical" evidence="6">
    <location>
        <begin position="262"/>
        <end position="282"/>
    </location>
</feature>
<reference evidence="8 9" key="1">
    <citation type="submission" date="2013-07" db="EMBL/GenBank/DDBJ databases">
        <title>Comparative Genomic and Metabolomic Analysis of Twelve Strains of Pseudoalteromonas luteoviolacea.</title>
        <authorList>
            <person name="Vynne N.G."/>
            <person name="Mansson M."/>
            <person name="Gram L."/>
        </authorList>
    </citation>
    <scope>NUCLEOTIDE SEQUENCE [LARGE SCALE GENOMIC DNA]</scope>
    <source>
        <strain evidence="8 9">H33</strain>
    </source>
</reference>
<feature type="transmembrane region" description="Helical" evidence="6">
    <location>
        <begin position="128"/>
        <end position="153"/>
    </location>
</feature>
<dbReference type="PATRIC" id="fig|1365251.3.peg.5337"/>
<keyword evidence="3 6" id="KW-0812">Transmembrane</keyword>
<evidence type="ECO:0000259" key="7">
    <source>
        <dbReference type="PROSITE" id="PS50850"/>
    </source>
</evidence>
<dbReference type="InterPro" id="IPR050375">
    <property type="entry name" value="MFS_TsgA-like"/>
</dbReference>
<feature type="transmembrane region" description="Helical" evidence="6">
    <location>
        <begin position="291"/>
        <end position="308"/>
    </location>
</feature>